<sequence>MRTWSGPGGSSHKRAISCAVGALSLSWMVGATRSALSKRDAWCFFFYEILSASARIKTNIDGIQEVEYVTQGRKSR</sequence>
<dbReference type="Proteomes" id="UP000250796">
    <property type="component" value="Chromosome MESINF"/>
</dbReference>
<evidence type="ECO:0000313" key="1">
    <source>
        <dbReference type="EMBL" id="SSC12067.1"/>
    </source>
</evidence>
<dbReference type="KEGG" id="minf:MESINF_0618"/>
<dbReference type="EMBL" id="LS974202">
    <property type="protein sequence ID" value="SSC12067.1"/>
    <property type="molecule type" value="Genomic_DNA"/>
</dbReference>
<accession>A0A7Z7LDI8</accession>
<name>A0A7Z7LDI8_9BACT</name>
<proteinExistence type="predicted"/>
<organism evidence="1 2">
    <name type="scientific">Mesotoga infera</name>
    <dbReference type="NCBI Taxonomy" id="1236046"/>
    <lineage>
        <taxon>Bacteria</taxon>
        <taxon>Thermotogati</taxon>
        <taxon>Thermotogota</taxon>
        <taxon>Thermotogae</taxon>
        <taxon>Kosmotogales</taxon>
        <taxon>Kosmotogaceae</taxon>
        <taxon>Mesotoga</taxon>
    </lineage>
</organism>
<dbReference type="AlphaFoldDB" id="A0A7Z7LDI8"/>
<gene>
    <name evidence="1" type="ORF">MESINF_0618</name>
</gene>
<evidence type="ECO:0000313" key="2">
    <source>
        <dbReference type="Proteomes" id="UP000250796"/>
    </source>
</evidence>
<reference evidence="1 2" key="1">
    <citation type="submission" date="2017-01" db="EMBL/GenBank/DDBJ databases">
        <authorList>
            <person name="Erauso G."/>
        </authorList>
    </citation>
    <scope>NUCLEOTIDE SEQUENCE [LARGE SCALE GENOMIC DNA]</scope>
    <source>
        <strain evidence="1">MESINF1</strain>
    </source>
</reference>
<keyword evidence="2" id="KW-1185">Reference proteome</keyword>
<protein>
    <submittedName>
        <fullName evidence="1">Uncharacterized protein</fullName>
    </submittedName>
</protein>